<keyword evidence="1" id="KW-0732">Signal</keyword>
<proteinExistence type="predicted"/>
<dbReference type="AlphaFoldDB" id="A0A1S1N3L5"/>
<sequence length="379" mass="43893">MILCVFLLLLPFVTSCSQLPTSNGQSSLDVSSSNKASITDIESEGAEIFWEVQHILLQNDLPTEKQWQALFQTPGYFELVANEIPEQIFKQLFILAFKPSEYQKAEKLINDGNIKARFIQHLRSTQHQQQALSAFIKVFTNSYSKNYKEYVRLAQEYLPNTSTLFATLPKISFSYFDNDARGFKKRIVLDPLFALSNESSLKYWIAHEFHHYFSHDLAAFRQPEENTPDADVMWILIQTQLEGIADLVDKSQIYFQKGYMEDSLFAQIYKEKYQQSTTLLAGFDELFQQYSDMTYSQKAKQELAVQIRKSLPMAGHPTGYFMARAIEQYQGKQALVSSIGNPFMFFTLYQSAAIEHNTLYQFSQQTMRNIELLEKKYAH</sequence>
<name>A0A1S1N3L5_9GAMM</name>
<keyword evidence="3" id="KW-1185">Reference proteome</keyword>
<comment type="caution">
    <text evidence="2">The sequence shown here is derived from an EMBL/GenBank/DDBJ whole genome shotgun (WGS) entry which is preliminary data.</text>
</comment>
<dbReference type="Proteomes" id="UP000180253">
    <property type="component" value="Unassembled WGS sequence"/>
</dbReference>
<dbReference type="Pfam" id="PF18958">
    <property type="entry name" value="DUF5700"/>
    <property type="match status" value="1"/>
</dbReference>
<feature type="signal peptide" evidence="1">
    <location>
        <begin position="1"/>
        <end position="17"/>
    </location>
</feature>
<protein>
    <recommendedName>
        <fullName evidence="4">DUF2268 domain-containing protein</fullName>
    </recommendedName>
</protein>
<reference evidence="2 3" key="1">
    <citation type="submission" date="2016-10" db="EMBL/GenBank/DDBJ databases">
        <title>Pseudoalteromonas amylolytica sp. nov., isolated from the surface seawater.</title>
        <authorList>
            <person name="Wu Y.-H."/>
            <person name="Cheng H."/>
            <person name="Jin X.-B."/>
            <person name="Wang C.-S."/>
            <person name="Xu X.-W."/>
        </authorList>
    </citation>
    <scope>NUCLEOTIDE SEQUENCE [LARGE SCALE GENOMIC DNA]</scope>
    <source>
        <strain evidence="2 3">JCM 12483</strain>
    </source>
</reference>
<accession>A0A1S1N3L5</accession>
<dbReference type="EMBL" id="MNAN01000028">
    <property type="protein sequence ID" value="OHU95695.1"/>
    <property type="molecule type" value="Genomic_DNA"/>
</dbReference>
<evidence type="ECO:0000313" key="3">
    <source>
        <dbReference type="Proteomes" id="UP000180253"/>
    </source>
</evidence>
<feature type="chain" id="PRO_5010356062" description="DUF2268 domain-containing protein" evidence="1">
    <location>
        <begin position="18"/>
        <end position="379"/>
    </location>
</feature>
<dbReference type="InterPro" id="IPR043754">
    <property type="entry name" value="DUF5700"/>
</dbReference>
<evidence type="ECO:0000313" key="2">
    <source>
        <dbReference type="EMBL" id="OHU95695.1"/>
    </source>
</evidence>
<evidence type="ECO:0008006" key="4">
    <source>
        <dbReference type="Google" id="ProtNLM"/>
    </source>
</evidence>
<organism evidence="2 3">
    <name type="scientific">Pseudoalteromonas byunsanensis</name>
    <dbReference type="NCBI Taxonomy" id="327939"/>
    <lineage>
        <taxon>Bacteria</taxon>
        <taxon>Pseudomonadati</taxon>
        <taxon>Pseudomonadota</taxon>
        <taxon>Gammaproteobacteria</taxon>
        <taxon>Alteromonadales</taxon>
        <taxon>Pseudoalteromonadaceae</taxon>
        <taxon>Pseudoalteromonas</taxon>
    </lineage>
</organism>
<evidence type="ECO:0000256" key="1">
    <source>
        <dbReference type="SAM" id="SignalP"/>
    </source>
</evidence>
<gene>
    <name evidence="2" type="ORF">BIW53_07620</name>
</gene>